<sequence>APARKPLWKVLLGSKLFRRLVYLVVVLLVVSHFYEKYFGGDDPGDVAVDSGGDKGNVIAPQTPYGLQGTVALFYKHVINDDAGRACLLFSEDEAEEAFARAFGAKDCESAVHQLSGQVTNSAEYRQPGFPPDMRAVPNGGSVEVSSCALQVTGGPRLGRFVLTMQDNRTWVITGYRAEPSDCPAG</sequence>
<dbReference type="AlphaFoldDB" id="A0A8T8HS74"/>
<evidence type="ECO:0000313" key="1">
    <source>
        <dbReference type="EMBL" id="QTR01365.1"/>
    </source>
</evidence>
<dbReference type="Proteomes" id="UP000671828">
    <property type="component" value="Chromosome"/>
</dbReference>
<feature type="non-terminal residue" evidence="1">
    <location>
        <position position="1"/>
    </location>
</feature>
<dbReference type="EMBL" id="CP072788">
    <property type="protein sequence ID" value="QTR01365.1"/>
    <property type="molecule type" value="Genomic_DNA"/>
</dbReference>
<proteinExistence type="predicted"/>
<organism evidence="1 2">
    <name type="scientific">Saccharothrix algeriensis</name>
    <dbReference type="NCBI Taxonomy" id="173560"/>
    <lineage>
        <taxon>Bacteria</taxon>
        <taxon>Bacillati</taxon>
        <taxon>Actinomycetota</taxon>
        <taxon>Actinomycetes</taxon>
        <taxon>Pseudonocardiales</taxon>
        <taxon>Pseudonocardiaceae</taxon>
        <taxon>Saccharothrix</taxon>
    </lineage>
</organism>
<protein>
    <submittedName>
        <fullName evidence="1">Uncharacterized protein</fullName>
    </submittedName>
</protein>
<accession>A0A8T8HS74</accession>
<name>A0A8T8HS74_9PSEU</name>
<reference evidence="1" key="1">
    <citation type="submission" date="2021-04" db="EMBL/GenBank/DDBJ databases">
        <title>Saccharothrix algeriensis WGS.</title>
        <authorList>
            <person name="Stuskova K."/>
            <person name="Hakalova E."/>
            <person name="Tebbal A.B."/>
            <person name="Eichmeier A."/>
        </authorList>
    </citation>
    <scope>NUCLEOTIDE SEQUENCE</scope>
    <source>
        <strain evidence="1">NRRL B-24137</strain>
    </source>
</reference>
<gene>
    <name evidence="1" type="ORF">J7S33_18190</name>
</gene>
<evidence type="ECO:0000313" key="2">
    <source>
        <dbReference type="Proteomes" id="UP000671828"/>
    </source>
</evidence>